<evidence type="ECO:0000313" key="3">
    <source>
        <dbReference type="Proteomes" id="UP001167796"/>
    </source>
</evidence>
<protein>
    <recommendedName>
        <fullName evidence="4">DUF2380 domain-containing protein</fullName>
    </recommendedName>
</protein>
<organism evidence="2 3">
    <name type="scientific">Hymenobacter mellowenesis</name>
    <dbReference type="NCBI Taxonomy" id="3063995"/>
    <lineage>
        <taxon>Bacteria</taxon>
        <taxon>Pseudomonadati</taxon>
        <taxon>Bacteroidota</taxon>
        <taxon>Cytophagia</taxon>
        <taxon>Cytophagales</taxon>
        <taxon>Hymenobacteraceae</taxon>
        <taxon>Hymenobacter</taxon>
    </lineage>
</organism>
<keyword evidence="3" id="KW-1185">Reference proteome</keyword>
<keyword evidence="1" id="KW-0732">Signal</keyword>
<reference evidence="2" key="1">
    <citation type="submission" date="2023-07" db="EMBL/GenBank/DDBJ databases">
        <authorList>
            <person name="Kim M.K."/>
        </authorList>
    </citation>
    <scope>NUCLEOTIDE SEQUENCE</scope>
    <source>
        <strain evidence="2">M29</strain>
    </source>
</reference>
<evidence type="ECO:0000313" key="2">
    <source>
        <dbReference type="EMBL" id="MDO7849444.1"/>
    </source>
</evidence>
<feature type="chain" id="PRO_5047493002" description="DUF2380 domain-containing protein" evidence="1">
    <location>
        <begin position="18"/>
        <end position="154"/>
    </location>
</feature>
<gene>
    <name evidence="2" type="ORF">Q5H92_23975</name>
</gene>
<dbReference type="RefSeq" id="WP_305014112.1">
    <property type="nucleotide sequence ID" value="NZ_JAUQSX010000017.1"/>
</dbReference>
<accession>A0ABT9AHY5</accession>
<comment type="caution">
    <text evidence="2">The sequence shown here is derived from an EMBL/GenBank/DDBJ whole genome shotgun (WGS) entry which is preliminary data.</text>
</comment>
<sequence length="154" mass="17020">MKRLLVILLLLYLPARAQHLAPHKTPAHEEGVNVIGVLLPDSGAVLLERVARVLQVQGYVLGSRNETTLQLTTEPQPLHGCSCYASFEVTVMGHAALLSGVAGHYYLFFDKRPLSYSAFSHVAFQNTDFIAEGWALLETIARGLSDEAVYFRRP</sequence>
<evidence type="ECO:0000256" key="1">
    <source>
        <dbReference type="SAM" id="SignalP"/>
    </source>
</evidence>
<dbReference type="Proteomes" id="UP001167796">
    <property type="component" value="Unassembled WGS sequence"/>
</dbReference>
<name>A0ABT9AHY5_9BACT</name>
<proteinExistence type="predicted"/>
<evidence type="ECO:0008006" key="4">
    <source>
        <dbReference type="Google" id="ProtNLM"/>
    </source>
</evidence>
<dbReference type="EMBL" id="JAUQSX010000017">
    <property type="protein sequence ID" value="MDO7849444.1"/>
    <property type="molecule type" value="Genomic_DNA"/>
</dbReference>
<feature type="signal peptide" evidence="1">
    <location>
        <begin position="1"/>
        <end position="17"/>
    </location>
</feature>